<evidence type="ECO:0000256" key="7">
    <source>
        <dbReference type="ARBA" id="ARBA00023136"/>
    </source>
</evidence>
<organism evidence="10 11">
    <name type="scientific">Endozoicomonas lisbonensis</name>
    <dbReference type="NCBI Taxonomy" id="3120522"/>
    <lineage>
        <taxon>Bacteria</taxon>
        <taxon>Pseudomonadati</taxon>
        <taxon>Pseudomonadota</taxon>
        <taxon>Gammaproteobacteria</taxon>
        <taxon>Oceanospirillales</taxon>
        <taxon>Endozoicomonadaceae</taxon>
        <taxon>Endozoicomonas</taxon>
    </lineage>
</organism>
<evidence type="ECO:0000256" key="3">
    <source>
        <dbReference type="ARBA" id="ARBA00022676"/>
    </source>
</evidence>
<name>A0ABV2SGX4_9GAMM</name>
<dbReference type="InterPro" id="IPR003342">
    <property type="entry name" value="ArnT-like_N"/>
</dbReference>
<dbReference type="RefSeq" id="WP_354010661.1">
    <property type="nucleotide sequence ID" value="NZ_JBEWTA010000001.1"/>
</dbReference>
<accession>A0ABV2SGX4</accession>
<sequence>MNPDSHHPKKLWLYGTVIIAVALIMRLLSLGTYPLMDTSEARYGEMVRLMVETNDWITPYFDYDVPFWGKPPLFIWMSAISFKLFGINEFAARLPSLLASIGTLWLTWKLTSFQLNQQAGKLAILILTTSAMFLVLSGALLADPVMVFSITLVLTGFWIGFHSSNASQAIRWRYLFFVGSAMALLAKGLAGLVLAGLPVFFWCLLRRHFLQLWKRLPWISGSLMAAIIALPWFIAAELKTPGMLEYMIIGEHFSRYLSSGWEGDQYGSAHIRPIGMIWPLFIAGGFPWSLILAGYACRALLNKVFSKWRHRQPLALSEWVWFLLCWLFSLLLFFTFARNMIWTYALPLMPPLAMALATIWHKHLTPSLHRRVVAGACITPVMMAVTIYVLINDGGKNSQKTMIQAMHAEKVSDPGELLYFNKRPFSSRFYSHGKSVLVDTADEINALINNGKTDFLATRKGNFEHLPAHLKERFIAVHRYRKWTLWKEKPER</sequence>
<evidence type="ECO:0000256" key="1">
    <source>
        <dbReference type="ARBA" id="ARBA00004651"/>
    </source>
</evidence>
<feature type="transmembrane region" description="Helical" evidence="8">
    <location>
        <begin position="276"/>
        <end position="301"/>
    </location>
</feature>
<evidence type="ECO:0000256" key="4">
    <source>
        <dbReference type="ARBA" id="ARBA00022679"/>
    </source>
</evidence>
<keyword evidence="2" id="KW-1003">Cell membrane</keyword>
<feature type="transmembrane region" description="Helical" evidence="8">
    <location>
        <begin position="313"/>
        <end position="335"/>
    </location>
</feature>
<dbReference type="Proteomes" id="UP001549366">
    <property type="component" value="Unassembled WGS sequence"/>
</dbReference>
<keyword evidence="6 8" id="KW-1133">Transmembrane helix</keyword>
<evidence type="ECO:0000259" key="9">
    <source>
        <dbReference type="Pfam" id="PF02366"/>
    </source>
</evidence>
<comment type="caution">
    <text evidence="10">The sequence shown here is derived from an EMBL/GenBank/DDBJ whole genome shotgun (WGS) entry which is preliminary data.</text>
</comment>
<evidence type="ECO:0000313" key="10">
    <source>
        <dbReference type="EMBL" id="MET4756314.1"/>
    </source>
</evidence>
<reference evidence="10 11" key="1">
    <citation type="submission" date="2024-06" db="EMBL/GenBank/DDBJ databases">
        <title>Genomic Encyclopedia of Type Strains, Phase V (KMG-V): Genome sequencing to study the core and pangenomes of soil and plant-associated prokaryotes.</title>
        <authorList>
            <person name="Whitman W."/>
        </authorList>
    </citation>
    <scope>NUCLEOTIDE SEQUENCE [LARGE SCALE GENOMIC DNA]</scope>
    <source>
        <strain evidence="10 11">NE40</strain>
    </source>
</reference>
<evidence type="ECO:0000256" key="2">
    <source>
        <dbReference type="ARBA" id="ARBA00022475"/>
    </source>
</evidence>
<keyword evidence="3" id="KW-0328">Glycosyltransferase</keyword>
<feature type="transmembrane region" description="Helical" evidence="8">
    <location>
        <begin position="341"/>
        <end position="360"/>
    </location>
</feature>
<feature type="domain" description="ArnT-like N-terminal" evidence="9">
    <location>
        <begin position="36"/>
        <end position="246"/>
    </location>
</feature>
<feature type="transmembrane region" description="Helical" evidence="8">
    <location>
        <begin position="122"/>
        <end position="154"/>
    </location>
</feature>
<evidence type="ECO:0000313" key="11">
    <source>
        <dbReference type="Proteomes" id="UP001549366"/>
    </source>
</evidence>
<keyword evidence="11" id="KW-1185">Reference proteome</keyword>
<dbReference type="PANTHER" id="PTHR33908:SF3">
    <property type="entry name" value="UNDECAPRENYL PHOSPHATE-ALPHA-4-AMINO-4-DEOXY-L-ARABINOSE ARABINOSYL TRANSFERASE"/>
    <property type="match status" value="1"/>
</dbReference>
<dbReference type="Pfam" id="PF02366">
    <property type="entry name" value="PMT"/>
    <property type="match status" value="1"/>
</dbReference>
<dbReference type="EMBL" id="JBEWTB010000002">
    <property type="protein sequence ID" value="MET4756314.1"/>
    <property type="molecule type" value="Genomic_DNA"/>
</dbReference>
<feature type="transmembrane region" description="Helical" evidence="8">
    <location>
        <begin position="12"/>
        <end position="36"/>
    </location>
</feature>
<dbReference type="InterPro" id="IPR050297">
    <property type="entry name" value="LipidA_mod_glycosyltrf_83"/>
</dbReference>
<gene>
    <name evidence="10" type="ORF">V5J35_001506</name>
</gene>
<keyword evidence="7 8" id="KW-0472">Membrane</keyword>
<keyword evidence="4" id="KW-0808">Transferase</keyword>
<evidence type="ECO:0000256" key="6">
    <source>
        <dbReference type="ARBA" id="ARBA00022989"/>
    </source>
</evidence>
<feature type="transmembrane region" description="Helical" evidence="8">
    <location>
        <begin position="216"/>
        <end position="235"/>
    </location>
</feature>
<feature type="transmembrane region" description="Helical" evidence="8">
    <location>
        <begin position="372"/>
        <end position="391"/>
    </location>
</feature>
<proteinExistence type="predicted"/>
<comment type="subcellular location">
    <subcellularLocation>
        <location evidence="1">Cell membrane</location>
        <topology evidence="1">Multi-pass membrane protein</topology>
    </subcellularLocation>
</comment>
<dbReference type="PANTHER" id="PTHR33908">
    <property type="entry name" value="MANNOSYLTRANSFERASE YKCB-RELATED"/>
    <property type="match status" value="1"/>
</dbReference>
<feature type="transmembrane region" description="Helical" evidence="8">
    <location>
        <begin position="174"/>
        <end position="204"/>
    </location>
</feature>
<protein>
    <submittedName>
        <fullName evidence="10">4-amino-4-deoxy-L-arabinose transferase-like glycosyltransferase</fullName>
    </submittedName>
</protein>
<evidence type="ECO:0000256" key="5">
    <source>
        <dbReference type="ARBA" id="ARBA00022692"/>
    </source>
</evidence>
<keyword evidence="5 8" id="KW-0812">Transmembrane</keyword>
<evidence type="ECO:0000256" key="8">
    <source>
        <dbReference type="SAM" id="Phobius"/>
    </source>
</evidence>